<dbReference type="AlphaFoldDB" id="A0A1W2H336"/>
<name>A0A1W2H336_9BACT</name>
<evidence type="ECO:0000313" key="1">
    <source>
        <dbReference type="EMBL" id="SMD43345.1"/>
    </source>
</evidence>
<dbReference type="OrthoDB" id="839060at2"/>
<evidence type="ECO:0000313" key="2">
    <source>
        <dbReference type="Proteomes" id="UP000192333"/>
    </source>
</evidence>
<dbReference type="Pfam" id="PF20118">
    <property type="entry name" value="DUF6508"/>
    <property type="match status" value="1"/>
</dbReference>
<sequence length="142" mass="16593">MKPRFTPLIEIETYLKSETGKKAIFSLSKYIPEMESEFQRIKKAIHFDLTEEALLKYVDFDELRPNLQIDINISGLLVDFDPLTWIEGLELLDGIRKHQAVNQIKVCKLMTVIIKRDAQESGYFDKELKKGTFVWLLKNLCI</sequence>
<proteinExistence type="predicted"/>
<gene>
    <name evidence="1" type="ORF">SAMN00777080_1935</name>
</gene>
<dbReference type="RefSeq" id="WP_084120098.1">
    <property type="nucleotide sequence ID" value="NZ_LT838813.1"/>
</dbReference>
<keyword evidence="2" id="KW-1185">Reference proteome</keyword>
<dbReference type="Proteomes" id="UP000192333">
    <property type="component" value="Chromosome I"/>
</dbReference>
<organism evidence="1 2">
    <name type="scientific">Aquiflexum balticum DSM 16537</name>
    <dbReference type="NCBI Taxonomy" id="758820"/>
    <lineage>
        <taxon>Bacteria</taxon>
        <taxon>Pseudomonadati</taxon>
        <taxon>Bacteroidota</taxon>
        <taxon>Cytophagia</taxon>
        <taxon>Cytophagales</taxon>
        <taxon>Cyclobacteriaceae</taxon>
        <taxon>Aquiflexum</taxon>
    </lineage>
</organism>
<protein>
    <submittedName>
        <fullName evidence="1">Uncharacterized protein</fullName>
    </submittedName>
</protein>
<dbReference type="InterPro" id="IPR045425">
    <property type="entry name" value="DUF6508"/>
</dbReference>
<reference evidence="2" key="1">
    <citation type="submission" date="2017-04" db="EMBL/GenBank/DDBJ databases">
        <authorList>
            <person name="Varghese N."/>
            <person name="Submissions S."/>
        </authorList>
    </citation>
    <scope>NUCLEOTIDE SEQUENCE [LARGE SCALE GENOMIC DNA]</scope>
    <source>
        <strain evidence="2">DSM 16537</strain>
    </source>
</reference>
<accession>A0A1W2H336</accession>
<dbReference type="EMBL" id="LT838813">
    <property type="protein sequence ID" value="SMD43345.1"/>
    <property type="molecule type" value="Genomic_DNA"/>
</dbReference>